<sequence length="132" mass="15092">MERLEQIKVIANNLKMSSTKAVRALHKLIFEHEGDRSNRKRLREFAGFAFASGSDKYKSELADTNLGWGDLVAICNILTIDYAGTKRELSQRICEYLMDLNSLDKANEDRMDAEENVTEDNNELDGEDDEEE</sequence>
<gene>
    <name evidence="2" type="ORF">SINV_04390</name>
</gene>
<dbReference type="HOGENOM" id="CLU_1922393_0_0_1"/>
<feature type="region of interest" description="Disordered" evidence="1">
    <location>
        <begin position="107"/>
        <end position="132"/>
    </location>
</feature>
<accession>E9IWF1</accession>
<dbReference type="Pfam" id="PF18953">
    <property type="entry name" value="SAP_new25"/>
    <property type="match status" value="1"/>
</dbReference>
<reference evidence="2" key="1">
    <citation type="journal article" date="2011" name="Proc. Natl. Acad. Sci. U.S.A.">
        <title>The genome of the fire ant Solenopsis invicta.</title>
        <authorList>
            <person name="Wurm Y."/>
            <person name="Wang J."/>
            <person name="Riba-Grognuz O."/>
            <person name="Corona M."/>
            <person name="Nygaard S."/>
            <person name="Hunt B.G."/>
            <person name="Ingram K.K."/>
            <person name="Falquet L."/>
            <person name="Nipitwattanaphon M."/>
            <person name="Gotzek D."/>
            <person name="Dijkstra M.B."/>
            <person name="Oettler J."/>
            <person name="Comtesse F."/>
            <person name="Shih C.J."/>
            <person name="Wu W.J."/>
            <person name="Yang C.C."/>
            <person name="Thomas J."/>
            <person name="Beaudoing E."/>
            <person name="Pradervand S."/>
            <person name="Flegel V."/>
            <person name="Cook E.D."/>
            <person name="Fabbretti R."/>
            <person name="Stockinger H."/>
            <person name="Long L."/>
            <person name="Farmerie W.G."/>
            <person name="Oakey J."/>
            <person name="Boomsma J.J."/>
            <person name="Pamilo P."/>
            <person name="Yi S.V."/>
            <person name="Heinze J."/>
            <person name="Goodisman M.A."/>
            <person name="Farinelli L."/>
            <person name="Harshman K."/>
            <person name="Hulo N."/>
            <person name="Cerutti L."/>
            <person name="Xenarios I."/>
            <person name="Shoemaker D."/>
            <person name="Keller L."/>
        </authorList>
    </citation>
    <scope>NUCLEOTIDE SEQUENCE [LARGE SCALE GENOMIC DNA]</scope>
</reference>
<dbReference type="EMBL" id="GL766520">
    <property type="protein sequence ID" value="EFZ15103.1"/>
    <property type="molecule type" value="Genomic_DNA"/>
</dbReference>
<dbReference type="AlphaFoldDB" id="E9IWF1"/>
<feature type="compositionally biased region" description="Acidic residues" evidence="1">
    <location>
        <begin position="111"/>
        <end position="132"/>
    </location>
</feature>
<evidence type="ECO:0000313" key="2">
    <source>
        <dbReference type="EMBL" id="EFZ15103.1"/>
    </source>
</evidence>
<evidence type="ECO:0000256" key="1">
    <source>
        <dbReference type="SAM" id="MobiDB-lite"/>
    </source>
</evidence>
<name>E9IWF1_SOLIN</name>
<protein>
    <recommendedName>
        <fullName evidence="3">SAP domain-containing protein</fullName>
    </recommendedName>
</protein>
<organism>
    <name type="scientific">Solenopsis invicta</name>
    <name type="common">Red imported fire ant</name>
    <name type="synonym">Solenopsis wagneri</name>
    <dbReference type="NCBI Taxonomy" id="13686"/>
    <lineage>
        <taxon>Eukaryota</taxon>
        <taxon>Metazoa</taxon>
        <taxon>Ecdysozoa</taxon>
        <taxon>Arthropoda</taxon>
        <taxon>Hexapoda</taxon>
        <taxon>Insecta</taxon>
        <taxon>Pterygota</taxon>
        <taxon>Neoptera</taxon>
        <taxon>Endopterygota</taxon>
        <taxon>Hymenoptera</taxon>
        <taxon>Apocrita</taxon>
        <taxon>Aculeata</taxon>
        <taxon>Formicoidea</taxon>
        <taxon>Formicidae</taxon>
        <taxon>Myrmicinae</taxon>
        <taxon>Solenopsis</taxon>
    </lineage>
</organism>
<proteinExistence type="predicted"/>
<evidence type="ECO:0008006" key="3">
    <source>
        <dbReference type="Google" id="ProtNLM"/>
    </source>
</evidence>
<feature type="non-terminal residue" evidence="2">
    <location>
        <position position="132"/>
    </location>
</feature>
<dbReference type="OMA" id="RICNYLI"/>